<dbReference type="VEuPathDB" id="FungiDB:PSHT_10915"/>
<protein>
    <submittedName>
        <fullName evidence="3">Uncharacterized protein</fullName>
    </submittedName>
</protein>
<feature type="coiled-coil region" evidence="1">
    <location>
        <begin position="2"/>
        <end position="36"/>
    </location>
</feature>
<comment type="caution">
    <text evidence="3">The sequence shown here is derived from an EMBL/GenBank/DDBJ whole genome shotgun (WGS) entry which is preliminary data.</text>
</comment>
<evidence type="ECO:0000256" key="1">
    <source>
        <dbReference type="SAM" id="Coils"/>
    </source>
</evidence>
<dbReference type="VEuPathDB" id="FungiDB:PSTT_06582"/>
<sequence>MLEKTSRKLSEIHQNLNQLKSEQTNSEIRLLKLQDKLCERQGEMKRRQKLNRTAQSSLTGARVKNVIEQRD</sequence>
<dbReference type="AlphaFoldDB" id="A0A2S4V6K9"/>
<dbReference type="Proteomes" id="UP000238274">
    <property type="component" value="Unassembled WGS sequence"/>
</dbReference>
<keyword evidence="1" id="KW-0175">Coiled coil</keyword>
<evidence type="ECO:0000313" key="3">
    <source>
        <dbReference type="EMBL" id="POW05176.1"/>
    </source>
</evidence>
<keyword evidence="4" id="KW-1185">Reference proteome</keyword>
<reference evidence="3 4" key="1">
    <citation type="submission" date="2017-12" db="EMBL/GenBank/DDBJ databases">
        <title>Gene loss provides genomic basis for host adaptation in cereal stripe rust fungi.</title>
        <authorList>
            <person name="Xia C."/>
        </authorList>
    </citation>
    <scope>NUCLEOTIDE SEQUENCE [LARGE SCALE GENOMIC DNA]</scope>
    <source>
        <strain evidence="3 4">93TX-2</strain>
    </source>
</reference>
<dbReference type="EMBL" id="PKSM01000174">
    <property type="protein sequence ID" value="POW05176.1"/>
    <property type="molecule type" value="Genomic_DNA"/>
</dbReference>
<reference evidence="4" key="3">
    <citation type="journal article" date="2018" name="Mol. Plant Microbe Interact.">
        <title>Genome sequence resources for the wheat stripe rust pathogen (Puccinia striiformis f. sp. tritici) and the barley stripe rust pathogen (Puccinia striiformis f. sp. hordei).</title>
        <authorList>
            <person name="Xia C."/>
            <person name="Wang M."/>
            <person name="Yin C."/>
            <person name="Cornejo O.E."/>
            <person name="Hulbert S.H."/>
            <person name="Chen X."/>
        </authorList>
    </citation>
    <scope>NUCLEOTIDE SEQUENCE [LARGE SCALE GENOMIC DNA]</scope>
    <source>
        <strain evidence="4">93TX-2</strain>
    </source>
</reference>
<reference evidence="4" key="2">
    <citation type="journal article" date="2018" name="BMC Genomics">
        <title>Genomic insights into host adaptation between the wheat stripe rust pathogen (Puccinia striiformis f. sp. tritici) and the barley stripe rust pathogen (Puccinia striiformis f. sp. hordei).</title>
        <authorList>
            <person name="Xia C."/>
            <person name="Wang M."/>
            <person name="Yin C."/>
            <person name="Cornejo O.E."/>
            <person name="Hulbert S.H."/>
            <person name="Chen X."/>
        </authorList>
    </citation>
    <scope>NUCLEOTIDE SEQUENCE [LARGE SCALE GENOMIC DNA]</scope>
    <source>
        <strain evidence="4">93TX-2</strain>
    </source>
</reference>
<gene>
    <name evidence="3" type="ORF">PSHT_10915</name>
</gene>
<proteinExistence type="predicted"/>
<organism evidence="3 4">
    <name type="scientific">Puccinia striiformis</name>
    <dbReference type="NCBI Taxonomy" id="27350"/>
    <lineage>
        <taxon>Eukaryota</taxon>
        <taxon>Fungi</taxon>
        <taxon>Dikarya</taxon>
        <taxon>Basidiomycota</taxon>
        <taxon>Pucciniomycotina</taxon>
        <taxon>Pucciniomycetes</taxon>
        <taxon>Pucciniales</taxon>
        <taxon>Pucciniaceae</taxon>
        <taxon>Puccinia</taxon>
    </lineage>
</organism>
<evidence type="ECO:0000313" key="4">
    <source>
        <dbReference type="Proteomes" id="UP000238274"/>
    </source>
</evidence>
<name>A0A2S4V6K9_9BASI</name>
<accession>A0A2S4V6K9</accession>
<feature type="region of interest" description="Disordered" evidence="2">
    <location>
        <begin position="43"/>
        <end position="71"/>
    </location>
</feature>
<evidence type="ECO:0000256" key="2">
    <source>
        <dbReference type="SAM" id="MobiDB-lite"/>
    </source>
</evidence>